<dbReference type="PROSITE" id="PS50109">
    <property type="entry name" value="HIS_KIN"/>
    <property type="match status" value="1"/>
</dbReference>
<name>A0A430B8T3_9ENTE</name>
<dbReference type="SMART" id="SM00387">
    <property type="entry name" value="HATPase_c"/>
    <property type="match status" value="1"/>
</dbReference>
<evidence type="ECO:0000256" key="12">
    <source>
        <dbReference type="ARBA" id="ARBA00023012"/>
    </source>
</evidence>
<dbReference type="Pfam" id="PF02518">
    <property type="entry name" value="HATPase_c"/>
    <property type="match status" value="1"/>
</dbReference>
<evidence type="ECO:0000256" key="14">
    <source>
        <dbReference type="SAM" id="Phobius"/>
    </source>
</evidence>
<dbReference type="SMART" id="SM00304">
    <property type="entry name" value="HAMP"/>
    <property type="match status" value="1"/>
</dbReference>
<keyword evidence="8" id="KW-0547">Nucleotide-binding</keyword>
<accession>A0A430B8T3</accession>
<dbReference type="GO" id="GO:0000155">
    <property type="term" value="F:phosphorelay sensor kinase activity"/>
    <property type="evidence" value="ECO:0007669"/>
    <property type="project" value="InterPro"/>
</dbReference>
<dbReference type="InterPro" id="IPR005467">
    <property type="entry name" value="His_kinase_dom"/>
</dbReference>
<dbReference type="Gene3D" id="1.10.287.130">
    <property type="match status" value="1"/>
</dbReference>
<organism evidence="17 18">
    <name type="scientific">Vagococcus carniphilus</name>
    <dbReference type="NCBI Taxonomy" id="218144"/>
    <lineage>
        <taxon>Bacteria</taxon>
        <taxon>Bacillati</taxon>
        <taxon>Bacillota</taxon>
        <taxon>Bacilli</taxon>
        <taxon>Lactobacillales</taxon>
        <taxon>Enterococcaceae</taxon>
        <taxon>Vagococcus</taxon>
    </lineage>
</organism>
<dbReference type="Pfam" id="PF00512">
    <property type="entry name" value="HisKA"/>
    <property type="match status" value="1"/>
</dbReference>
<dbReference type="InterPro" id="IPR050398">
    <property type="entry name" value="HssS/ArlS-like"/>
</dbReference>
<dbReference type="GeneID" id="95579881"/>
<dbReference type="Gene3D" id="3.30.565.10">
    <property type="entry name" value="Histidine kinase-like ATPase, C-terminal domain"/>
    <property type="match status" value="1"/>
</dbReference>
<dbReference type="SUPFAM" id="SSF158472">
    <property type="entry name" value="HAMP domain-like"/>
    <property type="match status" value="1"/>
</dbReference>
<evidence type="ECO:0000256" key="2">
    <source>
        <dbReference type="ARBA" id="ARBA00004651"/>
    </source>
</evidence>
<protein>
    <recommendedName>
        <fullName evidence="3">histidine kinase</fullName>
        <ecNumber evidence="3">2.7.13.3</ecNumber>
    </recommendedName>
</protein>
<gene>
    <name evidence="17" type="ORF">CBF28_00840</name>
</gene>
<dbReference type="CDD" id="cd00082">
    <property type="entry name" value="HisKA"/>
    <property type="match status" value="1"/>
</dbReference>
<keyword evidence="4" id="KW-1003">Cell membrane</keyword>
<keyword evidence="10" id="KW-0067">ATP-binding</keyword>
<evidence type="ECO:0000256" key="4">
    <source>
        <dbReference type="ARBA" id="ARBA00022475"/>
    </source>
</evidence>
<evidence type="ECO:0000256" key="9">
    <source>
        <dbReference type="ARBA" id="ARBA00022777"/>
    </source>
</evidence>
<dbReference type="OrthoDB" id="9792991at2"/>
<dbReference type="InterPro" id="IPR004358">
    <property type="entry name" value="Sig_transdc_His_kin-like_C"/>
</dbReference>
<keyword evidence="5" id="KW-0597">Phosphoprotein</keyword>
<dbReference type="AlphaFoldDB" id="A0A430B8T3"/>
<dbReference type="GO" id="GO:0005524">
    <property type="term" value="F:ATP binding"/>
    <property type="evidence" value="ECO:0007669"/>
    <property type="project" value="UniProtKB-KW"/>
</dbReference>
<evidence type="ECO:0000256" key="7">
    <source>
        <dbReference type="ARBA" id="ARBA00022692"/>
    </source>
</evidence>
<dbReference type="PROSITE" id="PS50885">
    <property type="entry name" value="HAMP"/>
    <property type="match status" value="1"/>
</dbReference>
<dbReference type="InterPro" id="IPR003594">
    <property type="entry name" value="HATPase_dom"/>
</dbReference>
<reference evidence="17 18" key="1">
    <citation type="submission" date="2017-05" db="EMBL/GenBank/DDBJ databases">
        <title>Vagococcus spp. assemblies.</title>
        <authorList>
            <person name="Gulvik C.A."/>
        </authorList>
    </citation>
    <scope>NUCLEOTIDE SEQUENCE [LARGE SCALE GENOMIC DNA]</scope>
    <source>
        <strain evidence="17 18">SS1714</strain>
    </source>
</reference>
<dbReference type="InterPro" id="IPR036890">
    <property type="entry name" value="HATPase_C_sf"/>
</dbReference>
<dbReference type="SMART" id="SM00388">
    <property type="entry name" value="HisKA"/>
    <property type="match status" value="1"/>
</dbReference>
<feature type="domain" description="HAMP" evidence="16">
    <location>
        <begin position="181"/>
        <end position="233"/>
    </location>
</feature>
<dbReference type="SUPFAM" id="SSF55874">
    <property type="entry name" value="ATPase domain of HSP90 chaperone/DNA topoisomerase II/histidine kinase"/>
    <property type="match status" value="1"/>
</dbReference>
<dbReference type="Gene3D" id="6.10.340.10">
    <property type="match status" value="1"/>
</dbReference>
<dbReference type="InterPro" id="IPR003660">
    <property type="entry name" value="HAMP_dom"/>
</dbReference>
<evidence type="ECO:0000256" key="10">
    <source>
        <dbReference type="ARBA" id="ARBA00022840"/>
    </source>
</evidence>
<dbReference type="SUPFAM" id="SSF47384">
    <property type="entry name" value="Homodimeric domain of signal transducing histidine kinase"/>
    <property type="match status" value="1"/>
</dbReference>
<dbReference type="GO" id="GO:0005886">
    <property type="term" value="C:plasma membrane"/>
    <property type="evidence" value="ECO:0007669"/>
    <property type="project" value="UniProtKB-SubCell"/>
</dbReference>
<dbReference type="CDD" id="cd06225">
    <property type="entry name" value="HAMP"/>
    <property type="match status" value="1"/>
</dbReference>
<feature type="domain" description="Histidine kinase" evidence="15">
    <location>
        <begin position="248"/>
        <end position="456"/>
    </location>
</feature>
<comment type="subcellular location">
    <subcellularLocation>
        <location evidence="2">Cell membrane</location>
        <topology evidence="2">Multi-pass membrane protein</topology>
    </subcellularLocation>
</comment>
<evidence type="ECO:0000256" key="11">
    <source>
        <dbReference type="ARBA" id="ARBA00022989"/>
    </source>
</evidence>
<dbReference type="RefSeq" id="WP_126790913.1">
    <property type="nucleotide sequence ID" value="NZ_CP060720.1"/>
</dbReference>
<dbReference type="Proteomes" id="UP000288028">
    <property type="component" value="Unassembled WGS sequence"/>
</dbReference>
<dbReference type="PANTHER" id="PTHR45528">
    <property type="entry name" value="SENSOR HISTIDINE KINASE CPXA"/>
    <property type="match status" value="1"/>
</dbReference>
<keyword evidence="18" id="KW-1185">Reference proteome</keyword>
<keyword evidence="11 14" id="KW-1133">Transmembrane helix</keyword>
<dbReference type="InterPro" id="IPR036097">
    <property type="entry name" value="HisK_dim/P_sf"/>
</dbReference>
<dbReference type="EC" id="2.7.13.3" evidence="3"/>
<dbReference type="EMBL" id="NGKB01000001">
    <property type="protein sequence ID" value="RSU16764.1"/>
    <property type="molecule type" value="Genomic_DNA"/>
</dbReference>
<evidence type="ECO:0000256" key="5">
    <source>
        <dbReference type="ARBA" id="ARBA00022553"/>
    </source>
</evidence>
<evidence type="ECO:0000313" key="17">
    <source>
        <dbReference type="EMBL" id="RSU16764.1"/>
    </source>
</evidence>
<dbReference type="PRINTS" id="PR00344">
    <property type="entry name" value="BCTRLSENSOR"/>
</dbReference>
<dbReference type="Pfam" id="PF00672">
    <property type="entry name" value="HAMP"/>
    <property type="match status" value="1"/>
</dbReference>
<feature type="transmembrane region" description="Helical" evidence="14">
    <location>
        <begin position="160"/>
        <end position="184"/>
    </location>
</feature>
<evidence type="ECO:0000256" key="6">
    <source>
        <dbReference type="ARBA" id="ARBA00022679"/>
    </source>
</evidence>
<sequence length="459" mass="52427">MTYFYKIYTSIFFSIVLLFGSISFLFLYSVYQNTLKQEKETAVSKEHIVYLLINSKLSNRNEKIDYQELGDFVKKSSGENFFLVDNKDNILYSAEPNLPKEKLTIELPPKEDIVQISDVQLVNNKKYLLLSEKIPNKNFGIVLVDPLVELTKNMEEFKMIYRFLLIGIIIASAIVSFLLANMLIKPIKQLIKTTEDISKGHVEKRVVSPTNDELGELGKGLNNMADKFSKDIDQIQQAKDSQDLFLANLAHEIRTPLTSISGYSQMLKWSDLEPDDLESVEYIYNESQRLTNLSKDILKLTQLNTYQLEIKPIKTTLIREDLELFFKGNESQHGFSVSLEESELPLDYNLFKLMAYNIVLNSLNAFEKPSEIEIRGMNQKDSYQLKFSDNGPGIPVDLVETVTEAFVTNNESRSDQHLGLGLSIVQKVVKLHQGNLLIESTEGIETTVIVTFKKELANE</sequence>
<evidence type="ECO:0000256" key="3">
    <source>
        <dbReference type="ARBA" id="ARBA00012438"/>
    </source>
</evidence>
<dbReference type="PANTHER" id="PTHR45528:SF1">
    <property type="entry name" value="SENSOR HISTIDINE KINASE CPXA"/>
    <property type="match status" value="1"/>
</dbReference>
<evidence type="ECO:0000256" key="13">
    <source>
        <dbReference type="ARBA" id="ARBA00023136"/>
    </source>
</evidence>
<evidence type="ECO:0000256" key="8">
    <source>
        <dbReference type="ARBA" id="ARBA00022741"/>
    </source>
</evidence>
<evidence type="ECO:0000259" key="15">
    <source>
        <dbReference type="PROSITE" id="PS50109"/>
    </source>
</evidence>
<dbReference type="CDD" id="cd00075">
    <property type="entry name" value="HATPase"/>
    <property type="match status" value="1"/>
</dbReference>
<keyword evidence="13 14" id="KW-0472">Membrane</keyword>
<proteinExistence type="predicted"/>
<comment type="catalytic activity">
    <reaction evidence="1">
        <text>ATP + protein L-histidine = ADP + protein N-phospho-L-histidine.</text>
        <dbReference type="EC" id="2.7.13.3"/>
    </reaction>
</comment>
<keyword evidence="9" id="KW-0418">Kinase</keyword>
<evidence type="ECO:0000313" key="18">
    <source>
        <dbReference type="Proteomes" id="UP000288028"/>
    </source>
</evidence>
<keyword evidence="7 14" id="KW-0812">Transmembrane</keyword>
<evidence type="ECO:0000259" key="16">
    <source>
        <dbReference type="PROSITE" id="PS50885"/>
    </source>
</evidence>
<feature type="transmembrane region" description="Helical" evidence="14">
    <location>
        <begin position="12"/>
        <end position="31"/>
    </location>
</feature>
<comment type="caution">
    <text evidence="17">The sequence shown here is derived from an EMBL/GenBank/DDBJ whole genome shotgun (WGS) entry which is preliminary data.</text>
</comment>
<evidence type="ECO:0000256" key="1">
    <source>
        <dbReference type="ARBA" id="ARBA00000085"/>
    </source>
</evidence>
<keyword evidence="12" id="KW-0902">Two-component regulatory system</keyword>
<dbReference type="InterPro" id="IPR003661">
    <property type="entry name" value="HisK_dim/P_dom"/>
</dbReference>
<keyword evidence="6" id="KW-0808">Transferase</keyword>